<dbReference type="RefSeq" id="XP_030990377.1">
    <property type="nucleotide sequence ID" value="XM_031144864.1"/>
</dbReference>
<dbReference type="InParanoid" id="A0A507APL4"/>
<gene>
    <name evidence="3" type="ORF">E0L32_009855</name>
</gene>
<evidence type="ECO:0000313" key="3">
    <source>
        <dbReference type="EMBL" id="TPX08666.1"/>
    </source>
</evidence>
<reference evidence="3 4" key="1">
    <citation type="submission" date="2019-06" db="EMBL/GenBank/DDBJ databases">
        <title>Draft genome sequence of the filamentous fungus Phialemoniopsis curvata isolated from diesel fuel.</title>
        <authorList>
            <person name="Varaljay V.A."/>
            <person name="Lyon W.J."/>
            <person name="Crouch A.L."/>
            <person name="Drake C.E."/>
            <person name="Hollomon J.M."/>
            <person name="Nadeau L.J."/>
            <person name="Nunn H.S."/>
            <person name="Stevenson B.S."/>
            <person name="Bojanowski C.L."/>
            <person name="Crookes-Goodson W.J."/>
        </authorList>
    </citation>
    <scope>NUCLEOTIDE SEQUENCE [LARGE SCALE GENOMIC DNA]</scope>
    <source>
        <strain evidence="3 4">D216</strain>
    </source>
</reference>
<accession>A0A507APL4</accession>
<feature type="region of interest" description="Disordered" evidence="1">
    <location>
        <begin position="455"/>
        <end position="493"/>
    </location>
</feature>
<dbReference type="AlphaFoldDB" id="A0A507APL4"/>
<dbReference type="SUPFAM" id="SSF81383">
    <property type="entry name" value="F-box domain"/>
    <property type="match status" value="1"/>
</dbReference>
<organism evidence="3 4">
    <name type="scientific">Thyridium curvatum</name>
    <dbReference type="NCBI Taxonomy" id="1093900"/>
    <lineage>
        <taxon>Eukaryota</taxon>
        <taxon>Fungi</taxon>
        <taxon>Dikarya</taxon>
        <taxon>Ascomycota</taxon>
        <taxon>Pezizomycotina</taxon>
        <taxon>Sordariomycetes</taxon>
        <taxon>Sordariomycetidae</taxon>
        <taxon>Thyridiales</taxon>
        <taxon>Thyridiaceae</taxon>
        <taxon>Thyridium</taxon>
    </lineage>
</organism>
<sequence length="493" mass="55434">MSTQDPLDTMDKQNGCGLATLPVELIMRITYTLTTSDLSSLRLTCKRITDALSSQYIREFFTKKQFMLSEFSLKALVDISKHEAYSQSLTHVIFGLDHFELQDAGTRDLSSEQLTEYRAGHAEQQYLISSSRGQLLLVEAFRNLPRLETIDIRDFSSNRRSRDGPTRKWCSYGAPTICKKTGRELTTSGYPRGDFASKTFALVLAAAAEAGVRLSKLEVICRNKTWGLTDFAFYVPPALEPAYDSVLAGIRVLNLDLYPGLGLDFGRITNPEEYRVATVMLKKFLRRTTNVTHLRLNLQHASHTAAQTLIEWIGHPDPDSDDPLFPALDDLSLGSLEVKPETIVSLLNKFPKLTSVGLRRMVLIDASADDVRGNVWLPVVNRLAKLEELKHVHLGFMRQRKEHGVIIDVSLFELAKRPGPTMKIYAASLEGDFYGSPRRVREWLLNTAREMYVQWPPEIEDADELDEDDGDGEGSDEEHDSDGDDDGNGDDEE</sequence>
<protein>
    <recommendedName>
        <fullName evidence="2">F-box domain-containing protein</fullName>
    </recommendedName>
</protein>
<dbReference type="STRING" id="1093900.A0A507APL4"/>
<dbReference type="GeneID" id="41977302"/>
<evidence type="ECO:0000259" key="2">
    <source>
        <dbReference type="PROSITE" id="PS50181"/>
    </source>
</evidence>
<keyword evidence="4" id="KW-1185">Reference proteome</keyword>
<dbReference type="PROSITE" id="PS50181">
    <property type="entry name" value="FBOX"/>
    <property type="match status" value="1"/>
</dbReference>
<dbReference type="Proteomes" id="UP000319257">
    <property type="component" value="Unassembled WGS sequence"/>
</dbReference>
<evidence type="ECO:0000256" key="1">
    <source>
        <dbReference type="SAM" id="MobiDB-lite"/>
    </source>
</evidence>
<dbReference type="InterPro" id="IPR036047">
    <property type="entry name" value="F-box-like_dom_sf"/>
</dbReference>
<feature type="domain" description="F-box" evidence="2">
    <location>
        <begin position="15"/>
        <end position="64"/>
    </location>
</feature>
<evidence type="ECO:0000313" key="4">
    <source>
        <dbReference type="Proteomes" id="UP000319257"/>
    </source>
</evidence>
<comment type="caution">
    <text evidence="3">The sequence shown here is derived from an EMBL/GenBank/DDBJ whole genome shotgun (WGS) entry which is preliminary data.</text>
</comment>
<proteinExistence type="predicted"/>
<dbReference type="OrthoDB" id="5279008at2759"/>
<dbReference type="EMBL" id="SKBQ01000075">
    <property type="protein sequence ID" value="TPX08666.1"/>
    <property type="molecule type" value="Genomic_DNA"/>
</dbReference>
<feature type="compositionally biased region" description="Acidic residues" evidence="1">
    <location>
        <begin position="458"/>
        <end position="493"/>
    </location>
</feature>
<dbReference type="InterPro" id="IPR001810">
    <property type="entry name" value="F-box_dom"/>
</dbReference>
<name>A0A507APL4_9PEZI</name>